<dbReference type="PRINTS" id="PR01490">
    <property type="entry name" value="RTXTOXIND"/>
</dbReference>
<evidence type="ECO:0000259" key="12">
    <source>
        <dbReference type="Pfam" id="PF26002"/>
    </source>
</evidence>
<evidence type="ECO:0000259" key="11">
    <source>
        <dbReference type="Pfam" id="PF25994"/>
    </source>
</evidence>
<evidence type="ECO:0000256" key="10">
    <source>
        <dbReference type="SAM" id="Coils"/>
    </source>
</evidence>
<dbReference type="Gene3D" id="2.40.50.100">
    <property type="match status" value="1"/>
</dbReference>
<evidence type="ECO:0000256" key="3">
    <source>
        <dbReference type="ARBA" id="ARBA00022448"/>
    </source>
</evidence>
<proteinExistence type="inferred from homology"/>
<dbReference type="NCBIfam" id="TIGR01843">
    <property type="entry name" value="type_I_hlyD"/>
    <property type="match status" value="1"/>
</dbReference>
<evidence type="ECO:0000256" key="2">
    <source>
        <dbReference type="ARBA" id="ARBA00009477"/>
    </source>
</evidence>
<dbReference type="Proteomes" id="UP001187203">
    <property type="component" value="Unassembled WGS sequence"/>
</dbReference>
<keyword evidence="5 9" id="KW-0997">Cell inner membrane</keyword>
<dbReference type="InterPro" id="IPR050739">
    <property type="entry name" value="MFP"/>
</dbReference>
<dbReference type="RefSeq" id="WP_317275671.1">
    <property type="nucleotide sequence ID" value="NZ_JAWJWH010000001.1"/>
</dbReference>
<evidence type="ECO:0000256" key="4">
    <source>
        <dbReference type="ARBA" id="ARBA00022475"/>
    </source>
</evidence>
<evidence type="ECO:0000313" key="13">
    <source>
        <dbReference type="EMBL" id="MDV4184638.1"/>
    </source>
</evidence>
<reference evidence="14" key="1">
    <citation type="journal article" date="2023" name="Int. J. Mol. Sci.">
        <title>Genomic and Metabolic Characterization of Plant Growth-Promoting Rhizobacteria Isolated from Nodules of Clovers Grown in Non-Farmed Soil.</title>
        <authorList>
            <person name="Wojcik M."/>
            <person name="Koper P."/>
            <person name="Zebracki K."/>
            <person name="Marczak M."/>
            <person name="Mazur A."/>
        </authorList>
    </citation>
    <scope>NUCLEOTIDE SEQUENCE [LARGE SCALE GENOMIC DNA]</scope>
    <source>
        <strain evidence="14">KB12</strain>
    </source>
</reference>
<dbReference type="Pfam" id="PF25994">
    <property type="entry name" value="HH_AprE"/>
    <property type="match status" value="1"/>
</dbReference>
<name>A0ABU3YFK0_9HYPH</name>
<feature type="coiled-coil region" evidence="10">
    <location>
        <begin position="254"/>
        <end position="281"/>
    </location>
</feature>
<evidence type="ECO:0000313" key="14">
    <source>
        <dbReference type="Proteomes" id="UP001187203"/>
    </source>
</evidence>
<evidence type="ECO:0000256" key="7">
    <source>
        <dbReference type="ARBA" id="ARBA00022989"/>
    </source>
</evidence>
<evidence type="ECO:0000256" key="8">
    <source>
        <dbReference type="ARBA" id="ARBA00023136"/>
    </source>
</evidence>
<dbReference type="Gene3D" id="2.40.30.170">
    <property type="match status" value="1"/>
</dbReference>
<accession>A0ABU3YFK0</accession>
<comment type="caution">
    <text evidence="13">The sequence shown here is derived from an EMBL/GenBank/DDBJ whole genome shotgun (WGS) entry which is preliminary data.</text>
</comment>
<dbReference type="Pfam" id="PF26002">
    <property type="entry name" value="Beta-barrel_AprE"/>
    <property type="match status" value="1"/>
</dbReference>
<evidence type="ECO:0000256" key="1">
    <source>
        <dbReference type="ARBA" id="ARBA00004377"/>
    </source>
</evidence>
<comment type="subcellular location">
    <subcellularLocation>
        <location evidence="1 9">Cell inner membrane</location>
        <topology evidence="1 9">Single-pass membrane protein</topology>
    </subcellularLocation>
</comment>
<keyword evidence="14" id="KW-1185">Reference proteome</keyword>
<organism evidence="13 14">
    <name type="scientific">Rhizobium brockwellii</name>
    <dbReference type="NCBI Taxonomy" id="3019932"/>
    <lineage>
        <taxon>Bacteria</taxon>
        <taxon>Pseudomonadati</taxon>
        <taxon>Pseudomonadota</taxon>
        <taxon>Alphaproteobacteria</taxon>
        <taxon>Hyphomicrobiales</taxon>
        <taxon>Rhizobiaceae</taxon>
        <taxon>Rhizobium/Agrobacterium group</taxon>
        <taxon>Rhizobium</taxon>
    </lineage>
</organism>
<sequence>MNKVISESKRSLNRHVAVVGVLSIALVCGIGGWAATTELSSAVIGEGVIVVDGDVKKVQHLTGGIVSELLVSENDHVTAGQVLIRLDGTTTRANLSIVESTLAQLYARRARLKAERIGAESFEVEENIAGLTSSTSAAKLLDGEQKLFDSRRSALMGMKSQLASRKDQLGEQIKGLVVQINATNDSLGLIEQELQGIDTLYKKGLVTLQRLNTLKRARADLQGNSGQEIAAKAEAEGKAIEIDRQSIQLDEDRRSEIAKDLTDVEAQTAEYEERRETALDQLRRLDITAPLTGRVHELSVHTVNGVIDPGQTLMLVVPENNELMVEAKVATRDIDQVHVGQSVDVRFSAFDQRTTPDVAGEITSIAPDIVKDERTGISYYPLRVKPKAESIARMKTIKLYPGMPAEVFIKIGDRTVISYLTKPLTDQMQHVFRQE</sequence>
<keyword evidence="6 9" id="KW-0812">Transmembrane</keyword>
<dbReference type="PANTHER" id="PTHR30386:SF17">
    <property type="entry name" value="ALKALINE PROTEASE SECRETION PROTEIN APRE"/>
    <property type="match status" value="1"/>
</dbReference>
<dbReference type="InterPro" id="IPR058982">
    <property type="entry name" value="Beta-barrel_AprE"/>
</dbReference>
<dbReference type="InterPro" id="IPR010129">
    <property type="entry name" value="T1SS_HlyD"/>
</dbReference>
<keyword evidence="7 9" id="KW-1133">Transmembrane helix</keyword>
<keyword evidence="8 9" id="KW-0472">Membrane</keyword>
<evidence type="ECO:0000256" key="9">
    <source>
        <dbReference type="RuleBase" id="RU365093"/>
    </source>
</evidence>
<keyword evidence="3 9" id="KW-0813">Transport</keyword>
<feature type="domain" description="AprE-like long alpha-helical hairpin" evidence="11">
    <location>
        <begin position="92"/>
        <end position="281"/>
    </location>
</feature>
<keyword evidence="4 9" id="KW-1003">Cell membrane</keyword>
<evidence type="ECO:0000256" key="5">
    <source>
        <dbReference type="ARBA" id="ARBA00022519"/>
    </source>
</evidence>
<gene>
    <name evidence="13" type="ORF">R1523_03850</name>
</gene>
<dbReference type="InterPro" id="IPR058781">
    <property type="entry name" value="HH_AprE-like"/>
</dbReference>
<evidence type="ECO:0000256" key="6">
    <source>
        <dbReference type="ARBA" id="ARBA00022692"/>
    </source>
</evidence>
<feature type="transmembrane region" description="Helical" evidence="9">
    <location>
        <begin position="12"/>
        <end position="34"/>
    </location>
</feature>
<dbReference type="EMBL" id="JAWJWI010000001">
    <property type="protein sequence ID" value="MDV4184638.1"/>
    <property type="molecule type" value="Genomic_DNA"/>
</dbReference>
<feature type="domain" description="AprE-like beta-barrel" evidence="12">
    <location>
        <begin position="323"/>
        <end position="412"/>
    </location>
</feature>
<protein>
    <recommendedName>
        <fullName evidence="9">Membrane fusion protein (MFP) family protein</fullName>
    </recommendedName>
</protein>
<comment type="similarity">
    <text evidence="2 9">Belongs to the membrane fusion protein (MFP) (TC 8.A.1) family.</text>
</comment>
<dbReference type="PANTHER" id="PTHR30386">
    <property type="entry name" value="MEMBRANE FUSION SUBUNIT OF EMRAB-TOLC MULTIDRUG EFFLUX PUMP"/>
    <property type="match status" value="1"/>
</dbReference>
<keyword evidence="10" id="KW-0175">Coiled coil</keyword>